<dbReference type="RefSeq" id="WP_353331065.1">
    <property type="nucleotide sequence ID" value="NZ_AP028055.1"/>
</dbReference>
<keyword evidence="1 4" id="KW-0732">Signal</keyword>
<dbReference type="EMBL" id="AP028055">
    <property type="protein sequence ID" value="BEH00053.1"/>
    <property type="molecule type" value="Genomic_DNA"/>
</dbReference>
<feature type="signal peptide" evidence="4">
    <location>
        <begin position="1"/>
        <end position="19"/>
    </location>
</feature>
<gene>
    <name evidence="6" type="ORF">BSYN_23170</name>
</gene>
<feature type="coiled-coil region" evidence="2">
    <location>
        <begin position="18"/>
        <end position="45"/>
    </location>
</feature>
<dbReference type="SUPFAM" id="SSF51261">
    <property type="entry name" value="Duplicated hybrid motif"/>
    <property type="match status" value="1"/>
</dbReference>
<dbReference type="Pfam" id="PF01551">
    <property type="entry name" value="Peptidase_M23"/>
    <property type="match status" value="1"/>
</dbReference>
<evidence type="ECO:0000256" key="4">
    <source>
        <dbReference type="SAM" id="SignalP"/>
    </source>
</evidence>
<feature type="region of interest" description="Disordered" evidence="3">
    <location>
        <begin position="184"/>
        <end position="226"/>
    </location>
</feature>
<accession>A0ABM8IIP6</accession>
<feature type="compositionally biased region" description="Basic and acidic residues" evidence="3">
    <location>
        <begin position="259"/>
        <end position="280"/>
    </location>
</feature>
<dbReference type="CDD" id="cd12797">
    <property type="entry name" value="M23_peptidase"/>
    <property type="match status" value="1"/>
</dbReference>
<keyword evidence="2" id="KW-0175">Coiled coil</keyword>
<dbReference type="Gene3D" id="2.70.70.10">
    <property type="entry name" value="Glucose Permease (Domain IIA)"/>
    <property type="match status" value="1"/>
</dbReference>
<evidence type="ECO:0000313" key="6">
    <source>
        <dbReference type="EMBL" id="BEH00053.1"/>
    </source>
</evidence>
<protein>
    <submittedName>
        <fullName evidence="6">Peptidase M23</fullName>
    </submittedName>
</protein>
<evidence type="ECO:0000259" key="5">
    <source>
        <dbReference type="Pfam" id="PF01551"/>
    </source>
</evidence>
<dbReference type="InterPro" id="IPR011055">
    <property type="entry name" value="Dup_hybrid_motif"/>
</dbReference>
<feature type="coiled-coil region" evidence="2">
    <location>
        <begin position="81"/>
        <end position="108"/>
    </location>
</feature>
<feature type="region of interest" description="Disordered" evidence="3">
    <location>
        <begin position="259"/>
        <end position="299"/>
    </location>
</feature>
<evidence type="ECO:0000313" key="7">
    <source>
        <dbReference type="Proteomes" id="UP001496674"/>
    </source>
</evidence>
<feature type="compositionally biased region" description="Basic and acidic residues" evidence="3">
    <location>
        <begin position="184"/>
        <end position="201"/>
    </location>
</feature>
<name>A0ABM8IIP6_9BACE</name>
<dbReference type="InterPro" id="IPR016047">
    <property type="entry name" value="M23ase_b-sheet_dom"/>
</dbReference>
<dbReference type="Proteomes" id="UP001496674">
    <property type="component" value="Chromosome"/>
</dbReference>
<proteinExistence type="predicted"/>
<dbReference type="PANTHER" id="PTHR21666:SF289">
    <property type="entry name" value="L-ALA--D-GLU ENDOPEPTIDASE"/>
    <property type="match status" value="1"/>
</dbReference>
<organism evidence="6 7">
    <name type="scientific">Bacteroides sedimenti</name>
    <dbReference type="NCBI Taxonomy" id="2136147"/>
    <lineage>
        <taxon>Bacteria</taxon>
        <taxon>Pseudomonadati</taxon>
        <taxon>Bacteroidota</taxon>
        <taxon>Bacteroidia</taxon>
        <taxon>Bacteroidales</taxon>
        <taxon>Bacteroidaceae</taxon>
        <taxon>Bacteroides</taxon>
    </lineage>
</organism>
<evidence type="ECO:0000256" key="2">
    <source>
        <dbReference type="SAM" id="Coils"/>
    </source>
</evidence>
<evidence type="ECO:0000256" key="3">
    <source>
        <dbReference type="SAM" id="MobiDB-lite"/>
    </source>
</evidence>
<sequence>MKQFLFLLATILIASNLSAQSNRKIKELENKRMAIQKEISIKEGLLKSTKKDVGSQLRGLNTLMGQIEERKRYIEVIGKDVQSIDCEVTSLSQQLRALERDLLDKKKKYESSVKYLYKNKSIQERLMFIFSANNLSQTYRRLRYMNEYATYQRIQGEEILKRQAQIGRKKNEMEEVKTAKENLLTEREREKQKLEEQEKQKRTVVAGLQKKQKGLQGEISKHRKEASKLNAQIDRLIAIEVEKARKRAEEEARKKAAAEEAARRKAAERESEKEVAEKGSKSSGKSSSKSSKKAATPAPVYSMDSADRIISGSFERNKGRLPMPITGSYLVVSHYGEYAVDGLKNVKLDNKGIDIQGQPGAQARAIFDGEVSAVFQVGGLANIIIRHGNYISVYCNLSSASVSKGQKVSTRQSIGRVYSDPSDGNRTVLHFQLRKETSKLNPESWVSR</sequence>
<dbReference type="Gene3D" id="6.10.250.3150">
    <property type="match status" value="1"/>
</dbReference>
<evidence type="ECO:0000256" key="1">
    <source>
        <dbReference type="ARBA" id="ARBA00022729"/>
    </source>
</evidence>
<feature type="compositionally biased region" description="Low complexity" evidence="3">
    <location>
        <begin position="281"/>
        <end position="295"/>
    </location>
</feature>
<dbReference type="InterPro" id="IPR050570">
    <property type="entry name" value="Cell_wall_metabolism_enzyme"/>
</dbReference>
<dbReference type="PANTHER" id="PTHR21666">
    <property type="entry name" value="PEPTIDASE-RELATED"/>
    <property type="match status" value="1"/>
</dbReference>
<reference evidence="6 7" key="1">
    <citation type="submission" date="2023-04" db="EMBL/GenBank/DDBJ databases">
        <title>Draft genome sequence of acteroides sedimenti strain YN3PY1.</title>
        <authorList>
            <person name="Yoshida N."/>
        </authorList>
    </citation>
    <scope>NUCLEOTIDE SEQUENCE [LARGE SCALE GENOMIC DNA]</scope>
    <source>
        <strain evidence="6 7">YN3PY1</strain>
    </source>
</reference>
<keyword evidence="7" id="KW-1185">Reference proteome</keyword>
<feature type="chain" id="PRO_5045433597" evidence="4">
    <location>
        <begin position="20"/>
        <end position="448"/>
    </location>
</feature>
<feature type="domain" description="M23ase beta-sheet core" evidence="5">
    <location>
        <begin position="350"/>
        <end position="442"/>
    </location>
</feature>